<evidence type="ECO:0000313" key="1">
    <source>
        <dbReference type="EMBL" id="KAF2235846.1"/>
    </source>
</evidence>
<protein>
    <submittedName>
        <fullName evidence="1">Uncharacterized protein</fullName>
    </submittedName>
</protein>
<keyword evidence="2" id="KW-1185">Reference proteome</keyword>
<proteinExistence type="predicted"/>
<dbReference type="OrthoDB" id="407832at2759"/>
<gene>
    <name evidence="1" type="ORF">EV356DRAFT_98451</name>
</gene>
<accession>A0A6A6HCJ9</accession>
<evidence type="ECO:0000313" key="2">
    <source>
        <dbReference type="Proteomes" id="UP000800092"/>
    </source>
</evidence>
<name>A0A6A6HCJ9_VIRVR</name>
<sequence>MSPLIGIGVAYAAYWVALRQEVLTAFSKQRPFRLRLDPCDSLRSFGSADDYVWANRLVIHCADVLQYCFGIDEDIPHHSPDPSQASPVEANAGIHHPLTRTYEPVAASDMTSMRRIARYEELIAFDALWTELHPASFDPIYVHEPDYSRCEVFPELWYFNDCHVAGIQHLEIARILLAVHNPKIPRLGLGHRVAMQKLDQELRTIVVRLCGIGLANQHSPPGMVTAGVAIAVCGDRFTDRTEQKALLAVLVELEEEHGWPTQSTQKNLKDAWAWSNASS</sequence>
<dbReference type="Proteomes" id="UP000800092">
    <property type="component" value="Unassembled WGS sequence"/>
</dbReference>
<dbReference type="EMBL" id="ML991789">
    <property type="protein sequence ID" value="KAF2235846.1"/>
    <property type="molecule type" value="Genomic_DNA"/>
</dbReference>
<dbReference type="AlphaFoldDB" id="A0A6A6HCJ9"/>
<reference evidence="1" key="1">
    <citation type="journal article" date="2020" name="Stud. Mycol.">
        <title>101 Dothideomycetes genomes: a test case for predicting lifestyles and emergence of pathogens.</title>
        <authorList>
            <person name="Haridas S."/>
            <person name="Albert R."/>
            <person name="Binder M."/>
            <person name="Bloem J."/>
            <person name="Labutti K."/>
            <person name="Salamov A."/>
            <person name="Andreopoulos B."/>
            <person name="Baker S."/>
            <person name="Barry K."/>
            <person name="Bills G."/>
            <person name="Bluhm B."/>
            <person name="Cannon C."/>
            <person name="Castanera R."/>
            <person name="Culley D."/>
            <person name="Daum C."/>
            <person name="Ezra D."/>
            <person name="Gonzalez J."/>
            <person name="Henrissat B."/>
            <person name="Kuo A."/>
            <person name="Liang C."/>
            <person name="Lipzen A."/>
            <person name="Lutzoni F."/>
            <person name="Magnuson J."/>
            <person name="Mondo S."/>
            <person name="Nolan M."/>
            <person name="Ohm R."/>
            <person name="Pangilinan J."/>
            <person name="Park H.-J."/>
            <person name="Ramirez L."/>
            <person name="Alfaro M."/>
            <person name="Sun H."/>
            <person name="Tritt A."/>
            <person name="Yoshinaga Y."/>
            <person name="Zwiers L.-H."/>
            <person name="Turgeon B."/>
            <person name="Goodwin S."/>
            <person name="Spatafora J."/>
            <person name="Crous P."/>
            <person name="Grigoriev I."/>
        </authorList>
    </citation>
    <scope>NUCLEOTIDE SEQUENCE</scope>
    <source>
        <strain evidence="1">Tuck. ex Michener</strain>
    </source>
</reference>
<organism evidence="1 2">
    <name type="scientific">Viridothelium virens</name>
    <name type="common">Speckled blister lichen</name>
    <name type="synonym">Trypethelium virens</name>
    <dbReference type="NCBI Taxonomy" id="1048519"/>
    <lineage>
        <taxon>Eukaryota</taxon>
        <taxon>Fungi</taxon>
        <taxon>Dikarya</taxon>
        <taxon>Ascomycota</taxon>
        <taxon>Pezizomycotina</taxon>
        <taxon>Dothideomycetes</taxon>
        <taxon>Dothideomycetes incertae sedis</taxon>
        <taxon>Trypetheliales</taxon>
        <taxon>Trypetheliaceae</taxon>
        <taxon>Viridothelium</taxon>
    </lineage>
</organism>